<dbReference type="Proteomes" id="UP001179121">
    <property type="component" value="Chromosome"/>
</dbReference>
<dbReference type="EMBL" id="OX365700">
    <property type="protein sequence ID" value="CAI4030023.1"/>
    <property type="molecule type" value="Genomic_DNA"/>
</dbReference>
<dbReference type="InterPro" id="IPR007484">
    <property type="entry name" value="Peptidase_M28"/>
</dbReference>
<evidence type="ECO:0000313" key="3">
    <source>
        <dbReference type="EMBL" id="CAI4030023.1"/>
    </source>
</evidence>
<dbReference type="GO" id="GO:0008235">
    <property type="term" value="F:metalloexopeptidase activity"/>
    <property type="evidence" value="ECO:0007669"/>
    <property type="project" value="InterPro"/>
</dbReference>
<reference evidence="3" key="1">
    <citation type="submission" date="2022-10" db="EMBL/GenBank/DDBJ databases">
        <authorList>
            <person name="Koch H."/>
        </authorList>
    </citation>
    <scope>NUCLEOTIDE SEQUENCE</scope>
    <source>
        <strain evidence="3">DNF</strain>
    </source>
</reference>
<dbReference type="InterPro" id="IPR045175">
    <property type="entry name" value="M28_fam"/>
</dbReference>
<accession>A0AA86T908</accession>
<dbReference type="Pfam" id="PF04389">
    <property type="entry name" value="Peptidase_M28"/>
    <property type="match status" value="1"/>
</dbReference>
<dbReference type="SUPFAM" id="SSF53187">
    <property type="entry name" value="Zn-dependent exopeptidases"/>
    <property type="match status" value="1"/>
</dbReference>
<dbReference type="PROSITE" id="PS00758">
    <property type="entry name" value="ARGE_DAPE_CPG2_1"/>
    <property type="match status" value="1"/>
</dbReference>
<dbReference type="KEGG" id="nti:DNFV4_00447"/>
<evidence type="ECO:0000256" key="1">
    <source>
        <dbReference type="ARBA" id="ARBA00022801"/>
    </source>
</evidence>
<dbReference type="InterPro" id="IPR001261">
    <property type="entry name" value="ArgE/DapE_CS"/>
</dbReference>
<proteinExistence type="predicted"/>
<dbReference type="RefSeq" id="WP_289267034.1">
    <property type="nucleotide sequence ID" value="NZ_OX365700.1"/>
</dbReference>
<organism evidence="3 4">
    <name type="scientific">Nitrospira tepida</name>
    <dbReference type="NCBI Taxonomy" id="2973512"/>
    <lineage>
        <taxon>Bacteria</taxon>
        <taxon>Pseudomonadati</taxon>
        <taxon>Nitrospirota</taxon>
        <taxon>Nitrospiria</taxon>
        <taxon>Nitrospirales</taxon>
        <taxon>Nitrospiraceae</taxon>
        <taxon>Nitrospira</taxon>
    </lineage>
</organism>
<dbReference type="GO" id="GO:0006508">
    <property type="term" value="P:proteolysis"/>
    <property type="evidence" value="ECO:0007669"/>
    <property type="project" value="InterPro"/>
</dbReference>
<keyword evidence="1" id="KW-0378">Hydrolase</keyword>
<dbReference type="AlphaFoldDB" id="A0AA86T908"/>
<gene>
    <name evidence="3" type="ORF">DNFV4_00447</name>
</gene>
<sequence length="288" mass="30803">MASHESLLAHLRQLVGERHPRASPAALQQAEQYLIASFQRSGLPVKTHGFRALGGTYHNVVASLPAVRDKKAPPLLIGAHYDTVAGSPGADDNASGLAVMLEAAEQLAQVQLARPVHFIGFCLEEWNLLGSRAYAAHLRKQGREIRGAIVLECVGFASQTEGSQTQPPIPVKMPATGDFLGVVGNEPAKTLVETIVQAGQQAAAPLKATPLVVPGQGEQFPDTRRSDHASFWVYGFPAVMLTDTANFRNPHYHQPTDTLETLNLEFLAKVAATVTRAAIDIAGLGQQS</sequence>
<dbReference type="Gene3D" id="3.40.630.10">
    <property type="entry name" value="Zn peptidases"/>
    <property type="match status" value="1"/>
</dbReference>
<feature type="domain" description="Peptidase M28" evidence="2">
    <location>
        <begin position="59"/>
        <end position="275"/>
    </location>
</feature>
<dbReference type="PANTHER" id="PTHR12147:SF26">
    <property type="entry name" value="PEPTIDASE M28 DOMAIN-CONTAINING PROTEIN"/>
    <property type="match status" value="1"/>
</dbReference>
<keyword evidence="4" id="KW-1185">Reference proteome</keyword>
<dbReference type="PANTHER" id="PTHR12147">
    <property type="entry name" value="METALLOPEPTIDASE M28 FAMILY MEMBER"/>
    <property type="match status" value="1"/>
</dbReference>
<evidence type="ECO:0000259" key="2">
    <source>
        <dbReference type="Pfam" id="PF04389"/>
    </source>
</evidence>
<evidence type="ECO:0000313" key="4">
    <source>
        <dbReference type="Proteomes" id="UP001179121"/>
    </source>
</evidence>
<protein>
    <submittedName>
        <fullName evidence="3">M28 family peptidase</fullName>
    </submittedName>
</protein>
<name>A0AA86T908_9BACT</name>